<dbReference type="Pfam" id="PF09346">
    <property type="entry name" value="SMI1_KNR4"/>
    <property type="match status" value="1"/>
</dbReference>
<evidence type="ECO:0000313" key="2">
    <source>
        <dbReference type="EMBL" id="GHG40073.1"/>
    </source>
</evidence>
<reference evidence="3" key="1">
    <citation type="journal article" date="2019" name="Int. J. Syst. Evol. Microbiol.">
        <title>The Global Catalogue of Microorganisms (GCM) 10K type strain sequencing project: providing services to taxonomists for standard genome sequencing and annotation.</title>
        <authorList>
            <consortium name="The Broad Institute Genomics Platform"/>
            <consortium name="The Broad Institute Genome Sequencing Center for Infectious Disease"/>
            <person name="Wu L."/>
            <person name="Ma J."/>
        </authorList>
    </citation>
    <scope>NUCLEOTIDE SEQUENCE [LARGE SCALE GENOMIC DNA]</scope>
    <source>
        <strain evidence="3">JCM 4253</strain>
    </source>
</reference>
<feature type="domain" description="Knr4/Smi1-like" evidence="1">
    <location>
        <begin position="84"/>
        <end position="216"/>
    </location>
</feature>
<evidence type="ECO:0000259" key="1">
    <source>
        <dbReference type="SMART" id="SM00860"/>
    </source>
</evidence>
<gene>
    <name evidence="2" type="ORF">GCM10018980_14070</name>
</gene>
<dbReference type="Proteomes" id="UP000619355">
    <property type="component" value="Unassembled WGS sequence"/>
</dbReference>
<evidence type="ECO:0000313" key="3">
    <source>
        <dbReference type="Proteomes" id="UP000619355"/>
    </source>
</evidence>
<protein>
    <submittedName>
        <fullName evidence="2">Cell wall assembly protein</fullName>
    </submittedName>
</protein>
<dbReference type="SMART" id="SM00860">
    <property type="entry name" value="SMI1_KNR4"/>
    <property type="match status" value="1"/>
</dbReference>
<sequence>MPSHADVGPGQAGTGLVSGLVPLGRALSVVSGTIGGMTDIDYWRTFLTRWSHEWADAQDPDAPEDERLAGHEEVLRTRWLGLPPAPEERILALEGRLGHRLPPSYRSFLRVSDGWRHAGGFVWLLAGTAQVRWHQDAAGLSEWYPGEPDDEPGAEHAVPAGMWDRALQLDVESDAVHLLMDPGDVDAGGEWAVYSWASWRASPPERYASFRAFMEDMYREFHTLEADRAGRTGRAFVNDTTRALDASVEEARLTALRGRYAQAEATLAEALAYGRPRAAGLRDQIRRLLGHTYTVSFHGLTTDPLYAPEVLPVLAAEHVTAHRHDSSWAYHLGGNPALAGTADAILRDVREGTYRYTPDGPFGRAVAQAREQARWGDTDGAWHTLCAALPEWRPVGPEHIAPVGLCADPLLGPLLTPERGRELLAVPRAGQRGARPAPVAGADPPGLAWLTELDPGHVLSSSYRFVLVEGVEPAELPGRVGADGAGVLTGPTTLWESRMHPRGGAKAAEWEDRARAAVGRAGDGWSFALEACPGTGFAEKWFVSPGVAASHGTRAVTVWSEPSDGHRPGVFHLSVAERGEERYAFTVRGTAVGVRGSVPAALDPERLFRPEDPPAGRLGERRALEALAAEYGVRLPRFALTLGRLHTFLTGPWNRPPGPGEGYATLRFVRTRP</sequence>
<accession>A0A919C2P9</accession>
<proteinExistence type="predicted"/>
<dbReference type="SUPFAM" id="SSF160631">
    <property type="entry name" value="SMI1/KNR4-like"/>
    <property type="match status" value="1"/>
</dbReference>
<dbReference type="Gene3D" id="3.40.1580.10">
    <property type="entry name" value="SMI1/KNR4-like"/>
    <property type="match status" value="1"/>
</dbReference>
<dbReference type="AlphaFoldDB" id="A0A919C2P9"/>
<name>A0A919C2P9_9ACTN</name>
<dbReference type="InterPro" id="IPR037883">
    <property type="entry name" value="Knr4/Smi1-like_sf"/>
</dbReference>
<dbReference type="Pfam" id="PF20062">
    <property type="entry name" value="DUF6461"/>
    <property type="match status" value="1"/>
</dbReference>
<comment type="caution">
    <text evidence="2">The sequence shown here is derived from an EMBL/GenBank/DDBJ whole genome shotgun (WGS) entry which is preliminary data.</text>
</comment>
<keyword evidence="3" id="KW-1185">Reference proteome</keyword>
<dbReference type="EMBL" id="BNBF01000003">
    <property type="protein sequence ID" value="GHG40073.1"/>
    <property type="molecule type" value="Genomic_DNA"/>
</dbReference>
<organism evidence="2 3">
    <name type="scientific">Streptomyces capoamus</name>
    <dbReference type="NCBI Taxonomy" id="68183"/>
    <lineage>
        <taxon>Bacteria</taxon>
        <taxon>Bacillati</taxon>
        <taxon>Actinomycetota</taxon>
        <taxon>Actinomycetes</taxon>
        <taxon>Kitasatosporales</taxon>
        <taxon>Streptomycetaceae</taxon>
        <taxon>Streptomyces</taxon>
    </lineage>
</organism>
<dbReference type="InterPro" id="IPR045592">
    <property type="entry name" value="DUF6461"/>
</dbReference>
<dbReference type="InterPro" id="IPR018958">
    <property type="entry name" value="Knr4/Smi1-like_dom"/>
</dbReference>